<gene>
    <name evidence="3" type="ORF">DF188_02205</name>
</gene>
<reference evidence="3 4" key="1">
    <citation type="submission" date="2018-05" db="EMBL/GenBank/DDBJ databases">
        <title>Antimicrobial susceptibility testing and genomic analysis of Arcobacter skirrowii strains and one Arcobacter butzleri isolated from German poultry farms.</title>
        <authorList>
            <person name="Haenel I."/>
            <person name="Hotzel H."/>
            <person name="Tomaso H."/>
            <person name="Busch A."/>
        </authorList>
    </citation>
    <scope>NUCLEOTIDE SEQUENCE [LARGE SCALE GENOMIC DNA]</scope>
    <source>
        <strain evidence="4">v</strain>
    </source>
</reference>
<evidence type="ECO:0000313" key="3">
    <source>
        <dbReference type="EMBL" id="PWE23510.1"/>
    </source>
</evidence>
<dbReference type="EMBL" id="QEYI01000001">
    <property type="protein sequence ID" value="PWE23510.1"/>
    <property type="molecule type" value="Genomic_DNA"/>
</dbReference>
<dbReference type="PROSITE" id="PS51257">
    <property type="entry name" value="PROKAR_LIPOPROTEIN"/>
    <property type="match status" value="1"/>
</dbReference>
<dbReference type="Pfam" id="PF17680">
    <property type="entry name" value="FlgO"/>
    <property type="match status" value="1"/>
</dbReference>
<dbReference type="RefSeq" id="WP_109066007.1">
    <property type="nucleotide sequence ID" value="NZ_QEYG01000026.1"/>
</dbReference>
<comment type="caution">
    <text evidence="3">The sequence shown here is derived from an EMBL/GenBank/DDBJ whole genome shotgun (WGS) entry which is preliminary data.</text>
</comment>
<name>A0A2U2C3C4_9BACT</name>
<evidence type="ECO:0000313" key="4">
    <source>
        <dbReference type="Proteomes" id="UP000245014"/>
    </source>
</evidence>
<feature type="signal peptide" evidence="1">
    <location>
        <begin position="1"/>
        <end position="19"/>
    </location>
</feature>
<keyword evidence="1" id="KW-0732">Signal</keyword>
<accession>A0A2U2C3C4</accession>
<feature type="chain" id="PRO_5015520929" description="FlgO domain-containing protein" evidence="1">
    <location>
        <begin position="20"/>
        <end position="213"/>
    </location>
</feature>
<proteinExistence type="predicted"/>
<dbReference type="InterPro" id="IPR041215">
    <property type="entry name" value="FlgO_dom"/>
</dbReference>
<evidence type="ECO:0000259" key="2">
    <source>
        <dbReference type="Pfam" id="PF17680"/>
    </source>
</evidence>
<dbReference type="STRING" id="28200.GCA_001572935_01618"/>
<sequence length="213" mass="23885">MSKKFLRFSILLAVISVFAGCSHKNQDTKSEYDRVKSMSDGMNIANFKQNKVVMQNTLEATIASLATQMVTNRKVDTNKSIIVTSFVQLDKFKQTSEFGRVIGESMIDELSNKGFSVTEFRGQLAVSVNDKGEYFLSRERESLKSEVPSNYVVVGTYSRQLGKIILNARIIDNITGKVISSARATYNHNYANDCVIFGDCPPLRTIKIVDENR</sequence>
<organism evidence="3 4">
    <name type="scientific">Aliarcobacter skirrowii</name>
    <dbReference type="NCBI Taxonomy" id="28200"/>
    <lineage>
        <taxon>Bacteria</taxon>
        <taxon>Pseudomonadati</taxon>
        <taxon>Campylobacterota</taxon>
        <taxon>Epsilonproteobacteria</taxon>
        <taxon>Campylobacterales</taxon>
        <taxon>Arcobacteraceae</taxon>
        <taxon>Aliarcobacter</taxon>
    </lineage>
</organism>
<dbReference type="Proteomes" id="UP000245014">
    <property type="component" value="Unassembled WGS sequence"/>
</dbReference>
<protein>
    <recommendedName>
        <fullName evidence="2">FlgO domain-containing protein</fullName>
    </recommendedName>
</protein>
<evidence type="ECO:0000256" key="1">
    <source>
        <dbReference type="SAM" id="SignalP"/>
    </source>
</evidence>
<feature type="domain" description="FlgO" evidence="2">
    <location>
        <begin position="64"/>
        <end position="189"/>
    </location>
</feature>
<dbReference type="AlphaFoldDB" id="A0A2U2C3C4"/>